<protein>
    <recommendedName>
        <fullName evidence="4 6">Nitrogenase-stabilizing/protective protein NifW</fullName>
    </recommendedName>
</protein>
<evidence type="ECO:0000313" key="7">
    <source>
        <dbReference type="EMBL" id="GEO40944.1"/>
    </source>
</evidence>
<proteinExistence type="inferred from homology"/>
<evidence type="ECO:0000256" key="6">
    <source>
        <dbReference type="HAMAP-Rule" id="MF_00529"/>
    </source>
</evidence>
<gene>
    <name evidence="6 7" type="primary">nifW</name>
    <name evidence="7" type="ORF">SAE02_50920</name>
</gene>
<name>A0A512DWV3_9PROT</name>
<keyword evidence="5 6" id="KW-0535">Nitrogen fixation</keyword>
<dbReference type="InterPro" id="IPR004893">
    <property type="entry name" value="NifW"/>
</dbReference>
<evidence type="ECO:0000313" key="8">
    <source>
        <dbReference type="Proteomes" id="UP000321523"/>
    </source>
</evidence>
<dbReference type="Proteomes" id="UP000321523">
    <property type="component" value="Unassembled WGS sequence"/>
</dbReference>
<dbReference type="GO" id="GO:0009399">
    <property type="term" value="P:nitrogen fixation"/>
    <property type="evidence" value="ECO:0007669"/>
    <property type="project" value="UniProtKB-UniRule"/>
</dbReference>
<evidence type="ECO:0000256" key="4">
    <source>
        <dbReference type="ARBA" id="ARBA00016274"/>
    </source>
</evidence>
<dbReference type="RefSeq" id="WP_044431896.1">
    <property type="nucleotide sequence ID" value="NZ_BJYZ01000024.1"/>
</dbReference>
<dbReference type="AlphaFoldDB" id="A0A512DWV3"/>
<dbReference type="EMBL" id="BJYZ01000024">
    <property type="protein sequence ID" value="GEO40944.1"/>
    <property type="molecule type" value="Genomic_DNA"/>
</dbReference>
<dbReference type="OrthoDB" id="9811868at2"/>
<comment type="caution">
    <text evidence="7">The sequence shown here is derived from an EMBL/GenBank/DDBJ whole genome shotgun (WGS) entry which is preliminary data.</text>
</comment>
<organism evidence="7 8">
    <name type="scientific">Skermanella aerolata</name>
    <dbReference type="NCBI Taxonomy" id="393310"/>
    <lineage>
        <taxon>Bacteria</taxon>
        <taxon>Pseudomonadati</taxon>
        <taxon>Pseudomonadota</taxon>
        <taxon>Alphaproteobacteria</taxon>
        <taxon>Rhodospirillales</taxon>
        <taxon>Azospirillaceae</taxon>
        <taxon>Skermanella</taxon>
    </lineage>
</organism>
<evidence type="ECO:0000256" key="1">
    <source>
        <dbReference type="ARBA" id="ARBA00002247"/>
    </source>
</evidence>
<comment type="function">
    <text evidence="1 6">May protect the nitrogenase Fe-Mo protein from oxidative damage.</text>
</comment>
<dbReference type="Pfam" id="PF03206">
    <property type="entry name" value="NifW"/>
    <property type="match status" value="1"/>
</dbReference>
<comment type="similarity">
    <text evidence="2 6">Belongs to the NifW family.</text>
</comment>
<evidence type="ECO:0000256" key="2">
    <source>
        <dbReference type="ARBA" id="ARBA00008351"/>
    </source>
</evidence>
<dbReference type="PIRSF" id="PIRSF005790">
    <property type="entry name" value="NifW"/>
    <property type="match status" value="1"/>
</dbReference>
<dbReference type="HAMAP" id="MF_00529">
    <property type="entry name" value="NifW"/>
    <property type="match status" value="1"/>
</dbReference>
<sequence length="111" mass="12974">MSSFYDELEDLETAEDFLRFFGIEFDARVVHVNRLHILQRFHDYLTEETNLDTLSDELLRDRYKALISLAYADFVKSDAIAEKVFKVHKEQADRHNASFVSLESLTLSGVR</sequence>
<evidence type="ECO:0000256" key="3">
    <source>
        <dbReference type="ARBA" id="ARBA00011284"/>
    </source>
</evidence>
<keyword evidence="8" id="KW-1185">Reference proteome</keyword>
<evidence type="ECO:0000256" key="5">
    <source>
        <dbReference type="ARBA" id="ARBA00023231"/>
    </source>
</evidence>
<comment type="subunit">
    <text evidence="3 6">Homotrimer; associates with NifD.</text>
</comment>
<reference evidence="7 8" key="1">
    <citation type="submission" date="2019-07" db="EMBL/GenBank/DDBJ databases">
        <title>Whole genome shotgun sequence of Skermanella aerolata NBRC 106429.</title>
        <authorList>
            <person name="Hosoyama A."/>
            <person name="Uohara A."/>
            <person name="Ohji S."/>
            <person name="Ichikawa N."/>
        </authorList>
    </citation>
    <scope>NUCLEOTIDE SEQUENCE [LARGE SCALE GENOMIC DNA]</scope>
    <source>
        <strain evidence="7 8">NBRC 106429</strain>
    </source>
</reference>
<accession>A0A512DWV3</accession>